<dbReference type="SUPFAM" id="SSF51338">
    <property type="entry name" value="Composite domain of metallo-dependent hydrolases"/>
    <property type="match status" value="1"/>
</dbReference>
<sequence length="456" mass="48641">MTDLRNKTITGTFCHAPVLGQIEILKGALVEIDGEGRIADVIPAGSAAHVEKRAAAEAAGTLVVAPAKSYVLPGFVDLHIHAPQYPQLGKALDVPLEVWLQQHTFPLEARYADLAFARRHYSALVEDLIANGTTTALYFATQHVEASMALVDICLEKGQRALVGKVAMDNPAECPEYYRDASAEEGIAGTKALIDYVAAHPENHGLVHPVITPRFVPSCTDPLLEGLGKLARECGCHVQTHCSESDWAHGYVLDRFGRTDAETLDRFGLMTRRTVLAHSNFLTDGDMDLIHARGAGVAHCPLSNAYFANSVFPLRAALAKGVRVGLGTDISGGPTASMIEAQRMAIAASRMLETGVDPAQPQETRGRPGSRIDFDVAFHLATAGGGDALDLPVGQFAPGFHFDAILVDPDAPGSTMRVWDDIDSDEDALQKIVYTASKANLAAVWIGGRPVTGAAL</sequence>
<comment type="similarity">
    <text evidence="2 8">Belongs to the metallo-dependent hydrolases superfamily. ATZ/TRZ family.</text>
</comment>
<accession>A0ABW0Q1N1</accession>
<comment type="caution">
    <text evidence="10">The sequence shown here is derived from an EMBL/GenBank/DDBJ whole genome shotgun (WGS) entry which is preliminary data.</text>
</comment>
<dbReference type="PANTHER" id="PTHR11271">
    <property type="entry name" value="GUANINE DEAMINASE"/>
    <property type="match status" value="1"/>
</dbReference>
<keyword evidence="11" id="KW-1185">Reference proteome</keyword>
<dbReference type="NCBIfam" id="TIGR02967">
    <property type="entry name" value="guan_deamin"/>
    <property type="match status" value="1"/>
</dbReference>
<dbReference type="InterPro" id="IPR014311">
    <property type="entry name" value="Guanine_deaminase"/>
</dbReference>
<dbReference type="EC" id="3.5.4.3" evidence="3 7"/>
<keyword evidence="5 8" id="KW-0378">Hydrolase</keyword>
<dbReference type="InterPro" id="IPR051607">
    <property type="entry name" value="Metallo-dep_hydrolases"/>
</dbReference>
<keyword evidence="6 8" id="KW-0862">Zinc</keyword>
<dbReference type="GO" id="GO:0008892">
    <property type="term" value="F:guanine deaminase activity"/>
    <property type="evidence" value="ECO:0007669"/>
    <property type="project" value="UniProtKB-EC"/>
</dbReference>
<dbReference type="Proteomes" id="UP001596150">
    <property type="component" value="Unassembled WGS sequence"/>
</dbReference>
<dbReference type="SUPFAM" id="SSF51556">
    <property type="entry name" value="Metallo-dependent hydrolases"/>
    <property type="match status" value="1"/>
</dbReference>
<evidence type="ECO:0000256" key="3">
    <source>
        <dbReference type="ARBA" id="ARBA00012781"/>
    </source>
</evidence>
<proteinExistence type="inferred from homology"/>
<reference evidence="11" key="1">
    <citation type="journal article" date="2019" name="Int. J. Syst. Evol. Microbiol.">
        <title>The Global Catalogue of Microorganisms (GCM) 10K type strain sequencing project: providing services to taxonomists for standard genome sequencing and annotation.</title>
        <authorList>
            <consortium name="The Broad Institute Genomics Platform"/>
            <consortium name="The Broad Institute Genome Sequencing Center for Infectious Disease"/>
            <person name="Wu L."/>
            <person name="Ma J."/>
        </authorList>
    </citation>
    <scope>NUCLEOTIDE SEQUENCE [LARGE SCALE GENOMIC DNA]</scope>
    <source>
        <strain evidence="11">KACC 12633</strain>
    </source>
</reference>
<keyword evidence="4 8" id="KW-0479">Metal-binding</keyword>
<evidence type="ECO:0000256" key="2">
    <source>
        <dbReference type="ARBA" id="ARBA00006745"/>
    </source>
</evidence>
<dbReference type="Pfam" id="PF01979">
    <property type="entry name" value="Amidohydro_1"/>
    <property type="match status" value="1"/>
</dbReference>
<protein>
    <recommendedName>
        <fullName evidence="3 7">Guanine deaminase</fullName>
        <shortName evidence="8">Guanase</shortName>
        <ecNumber evidence="3 7">3.5.4.3</ecNumber>
    </recommendedName>
    <alternativeName>
        <fullName evidence="8">Guanine aminohydrolase</fullName>
    </alternativeName>
</protein>
<evidence type="ECO:0000259" key="9">
    <source>
        <dbReference type="Pfam" id="PF01979"/>
    </source>
</evidence>
<evidence type="ECO:0000256" key="8">
    <source>
        <dbReference type="RuleBase" id="RU366009"/>
    </source>
</evidence>
<name>A0ABW0Q1N1_9HYPH</name>
<comment type="catalytic activity">
    <reaction evidence="8">
        <text>guanine + H2O + H(+) = xanthine + NH4(+)</text>
        <dbReference type="Rhea" id="RHEA:14665"/>
        <dbReference type="ChEBI" id="CHEBI:15377"/>
        <dbReference type="ChEBI" id="CHEBI:15378"/>
        <dbReference type="ChEBI" id="CHEBI:16235"/>
        <dbReference type="ChEBI" id="CHEBI:17712"/>
        <dbReference type="ChEBI" id="CHEBI:28938"/>
        <dbReference type="EC" id="3.5.4.3"/>
    </reaction>
</comment>
<gene>
    <name evidence="10" type="primary">guaD</name>
    <name evidence="10" type="ORF">ACFPP9_20760</name>
</gene>
<dbReference type="RefSeq" id="WP_266343606.1">
    <property type="nucleotide sequence ID" value="NZ_JAPKNH010000003.1"/>
</dbReference>
<feature type="domain" description="Amidohydrolase-related" evidence="9">
    <location>
        <begin position="70"/>
        <end position="451"/>
    </location>
</feature>
<dbReference type="PANTHER" id="PTHR11271:SF6">
    <property type="entry name" value="GUANINE DEAMINASE"/>
    <property type="match status" value="1"/>
</dbReference>
<evidence type="ECO:0000256" key="7">
    <source>
        <dbReference type="NCBIfam" id="TIGR02967"/>
    </source>
</evidence>
<dbReference type="InterPro" id="IPR032466">
    <property type="entry name" value="Metal_Hydrolase"/>
</dbReference>
<evidence type="ECO:0000256" key="6">
    <source>
        <dbReference type="ARBA" id="ARBA00022833"/>
    </source>
</evidence>
<dbReference type="InterPro" id="IPR006680">
    <property type="entry name" value="Amidohydro-rel"/>
</dbReference>
<dbReference type="InterPro" id="IPR011059">
    <property type="entry name" value="Metal-dep_hydrolase_composite"/>
</dbReference>
<evidence type="ECO:0000256" key="4">
    <source>
        <dbReference type="ARBA" id="ARBA00022723"/>
    </source>
</evidence>
<evidence type="ECO:0000313" key="11">
    <source>
        <dbReference type="Proteomes" id="UP001596150"/>
    </source>
</evidence>
<evidence type="ECO:0000313" key="10">
    <source>
        <dbReference type="EMBL" id="MFC5518224.1"/>
    </source>
</evidence>
<dbReference type="EMBL" id="JBHSML010000013">
    <property type="protein sequence ID" value="MFC5518224.1"/>
    <property type="molecule type" value="Genomic_DNA"/>
</dbReference>
<evidence type="ECO:0000256" key="5">
    <source>
        <dbReference type="ARBA" id="ARBA00022801"/>
    </source>
</evidence>
<comment type="pathway">
    <text evidence="1 8">Purine metabolism; guanine degradation; xanthine from guanine: step 1/1.</text>
</comment>
<dbReference type="Gene3D" id="2.30.40.10">
    <property type="entry name" value="Urease, subunit C, domain 1"/>
    <property type="match status" value="1"/>
</dbReference>
<dbReference type="Gene3D" id="3.20.20.140">
    <property type="entry name" value="Metal-dependent hydrolases"/>
    <property type="match status" value="1"/>
</dbReference>
<comment type="cofactor">
    <cofactor evidence="8">
        <name>Zn(2+)</name>
        <dbReference type="ChEBI" id="CHEBI:29105"/>
    </cofactor>
    <text evidence="8">Binds 1 zinc ion per subunit.</text>
</comment>
<evidence type="ECO:0000256" key="1">
    <source>
        <dbReference type="ARBA" id="ARBA00004984"/>
    </source>
</evidence>
<comment type="function">
    <text evidence="8">Catalyzes the hydrolytic deamination of guanine, producing xanthine and ammonia.</text>
</comment>
<organism evidence="10 11">
    <name type="scientific">Kaistia terrae</name>
    <dbReference type="NCBI Taxonomy" id="537017"/>
    <lineage>
        <taxon>Bacteria</taxon>
        <taxon>Pseudomonadati</taxon>
        <taxon>Pseudomonadota</taxon>
        <taxon>Alphaproteobacteria</taxon>
        <taxon>Hyphomicrobiales</taxon>
        <taxon>Kaistiaceae</taxon>
        <taxon>Kaistia</taxon>
    </lineage>
</organism>